<dbReference type="CDD" id="cd18720">
    <property type="entry name" value="PIN_YqxD-like"/>
    <property type="match status" value="1"/>
</dbReference>
<comment type="similarity">
    <text evidence="1 2">Belongs to the UPF0178 family.</text>
</comment>
<dbReference type="NCBIfam" id="NF001095">
    <property type="entry name" value="PRK00124.1"/>
    <property type="match status" value="1"/>
</dbReference>
<evidence type="ECO:0000256" key="1">
    <source>
        <dbReference type="ARBA" id="ARBA00008522"/>
    </source>
</evidence>
<evidence type="ECO:0000256" key="2">
    <source>
        <dbReference type="HAMAP-Rule" id="MF_00489"/>
    </source>
</evidence>
<sequence>MEGCRIVTNIDEKKPTIYIDADACPVKKEIVDTASSKQWQAIFVASYAHHMQQPDEETWVYVDPDRESADLYILNHVKRSDVVITQDIGLASLLLPKGVYVISPWGTAYDESTIATSLDIRYLAAKARRQGIFGKGPAPFKKSDKERFRKNLLKFLSNIAGK</sequence>
<dbReference type="InterPro" id="IPR003791">
    <property type="entry name" value="UPF0178"/>
</dbReference>
<proteinExistence type="inferred from homology"/>
<gene>
    <name evidence="3" type="ORF">J2S08_001053</name>
</gene>
<protein>
    <recommendedName>
        <fullName evidence="2">UPF0178 protein J2S08_001053</fullName>
    </recommendedName>
</protein>
<dbReference type="Pfam" id="PF02639">
    <property type="entry name" value="DUF188"/>
    <property type="match status" value="1"/>
</dbReference>
<dbReference type="PANTHER" id="PTHR35146:SF1">
    <property type="entry name" value="UPF0178 PROTEIN YAII"/>
    <property type="match status" value="1"/>
</dbReference>
<dbReference type="PANTHER" id="PTHR35146">
    <property type="entry name" value="UPF0178 PROTEIN YAII"/>
    <property type="match status" value="1"/>
</dbReference>
<dbReference type="HAMAP" id="MF_00489">
    <property type="entry name" value="UPF0178"/>
    <property type="match status" value="1"/>
</dbReference>
<evidence type="ECO:0000313" key="4">
    <source>
        <dbReference type="Proteomes" id="UP001223586"/>
    </source>
</evidence>
<accession>A0ABT9WQ56</accession>
<reference evidence="3 4" key="1">
    <citation type="submission" date="2023-07" db="EMBL/GenBank/DDBJ databases">
        <title>Genomic Encyclopedia of Type Strains, Phase IV (KMG-IV): sequencing the most valuable type-strain genomes for metagenomic binning, comparative biology and taxonomic classification.</title>
        <authorList>
            <person name="Goeker M."/>
        </authorList>
    </citation>
    <scope>NUCLEOTIDE SEQUENCE [LARGE SCALE GENOMIC DNA]</scope>
    <source>
        <strain evidence="3 4">DSM 23837</strain>
    </source>
</reference>
<evidence type="ECO:0000313" key="3">
    <source>
        <dbReference type="EMBL" id="MDQ0175219.1"/>
    </source>
</evidence>
<organism evidence="3 4">
    <name type="scientific">Bacillus chungangensis</name>
    <dbReference type="NCBI Taxonomy" id="587633"/>
    <lineage>
        <taxon>Bacteria</taxon>
        <taxon>Bacillati</taxon>
        <taxon>Bacillota</taxon>
        <taxon>Bacilli</taxon>
        <taxon>Bacillales</taxon>
        <taxon>Bacillaceae</taxon>
        <taxon>Bacillus</taxon>
    </lineage>
</organism>
<name>A0ABT9WQ56_9BACI</name>
<dbReference type="Proteomes" id="UP001223586">
    <property type="component" value="Unassembled WGS sequence"/>
</dbReference>
<dbReference type="EMBL" id="JAUSTT010000004">
    <property type="protein sequence ID" value="MDQ0175219.1"/>
    <property type="molecule type" value="Genomic_DNA"/>
</dbReference>
<dbReference type="RefSeq" id="WP_307227322.1">
    <property type="nucleotide sequence ID" value="NZ_JAUSTT010000004.1"/>
</dbReference>
<comment type="caution">
    <text evidence="3">The sequence shown here is derived from an EMBL/GenBank/DDBJ whole genome shotgun (WGS) entry which is preliminary data.</text>
</comment>
<keyword evidence="4" id="KW-1185">Reference proteome</keyword>